<name>A0A378IVP5_9GAMM</name>
<keyword evidence="1" id="KW-0175">Coiled coil</keyword>
<proteinExistence type="predicted"/>
<dbReference type="InterPro" id="IPR023220">
    <property type="entry name" value="T4SS_VirB5-domain"/>
</dbReference>
<feature type="coiled-coil region" evidence="1">
    <location>
        <begin position="32"/>
        <end position="69"/>
    </location>
</feature>
<dbReference type="Proteomes" id="UP000254033">
    <property type="component" value="Unassembled WGS sequence"/>
</dbReference>
<evidence type="ECO:0000313" key="3">
    <source>
        <dbReference type="EMBL" id="STX39297.1"/>
    </source>
</evidence>
<dbReference type="InterPro" id="IPR014158">
    <property type="entry name" value="T4SS_VirB5"/>
</dbReference>
<dbReference type="AlphaFoldDB" id="A0A378IVP5"/>
<evidence type="ECO:0000256" key="2">
    <source>
        <dbReference type="SAM" id="SignalP"/>
    </source>
</evidence>
<gene>
    <name evidence="3" type="primary">virB5_1</name>
    <name evidence="3" type="ORF">NCTC11978_02492</name>
</gene>
<accession>A0A378IVP5</accession>
<keyword evidence="2" id="KW-0732">Signal</keyword>
<protein>
    <submittedName>
        <fullName evidence="3">Protein LvhB5</fullName>
    </submittedName>
</protein>
<evidence type="ECO:0000256" key="1">
    <source>
        <dbReference type="SAM" id="Coils"/>
    </source>
</evidence>
<dbReference type="RefSeq" id="WP_181874914.1">
    <property type="nucleotide sequence ID" value="NZ_UGNY01000001.1"/>
</dbReference>
<feature type="signal peptide" evidence="2">
    <location>
        <begin position="1"/>
        <end position="21"/>
    </location>
</feature>
<dbReference type="Pfam" id="PF07996">
    <property type="entry name" value="T4SS"/>
    <property type="match status" value="1"/>
</dbReference>
<dbReference type="Gene3D" id="1.20.58.430">
    <property type="entry name" value="Type IV secretion system, VirB5-domain"/>
    <property type="match status" value="1"/>
</dbReference>
<evidence type="ECO:0000313" key="4">
    <source>
        <dbReference type="Proteomes" id="UP000254033"/>
    </source>
</evidence>
<dbReference type="EMBL" id="UGNY01000001">
    <property type="protein sequence ID" value="STX39297.1"/>
    <property type="molecule type" value="Genomic_DNA"/>
</dbReference>
<organism evidence="3 4">
    <name type="scientific">Legionella feeleii</name>
    <dbReference type="NCBI Taxonomy" id="453"/>
    <lineage>
        <taxon>Bacteria</taxon>
        <taxon>Pseudomonadati</taxon>
        <taxon>Pseudomonadota</taxon>
        <taxon>Gammaproteobacteria</taxon>
        <taxon>Legionellales</taxon>
        <taxon>Legionellaceae</taxon>
        <taxon>Legionella</taxon>
    </lineage>
</organism>
<feature type="chain" id="PRO_5016747531" evidence="2">
    <location>
        <begin position="22"/>
        <end position="235"/>
    </location>
</feature>
<reference evidence="3 4" key="1">
    <citation type="submission" date="2018-06" db="EMBL/GenBank/DDBJ databases">
        <authorList>
            <consortium name="Pathogen Informatics"/>
            <person name="Doyle S."/>
        </authorList>
    </citation>
    <scope>NUCLEOTIDE SEQUENCE [LARGE SCALE GENOMIC DNA]</scope>
    <source>
        <strain evidence="3 4">NCTC11978</strain>
    </source>
</reference>
<dbReference type="SUPFAM" id="SSF101082">
    <property type="entry name" value="Typo IV secretion system protein TraC"/>
    <property type="match status" value="1"/>
</dbReference>
<sequence length="235" mass="26542">MKKLPKLVFAVLLVPAFVLHADLLNVQDIEMLKVAKDQLTNIKKVQDKLRNQLQELEAQKKVLEDSQAMMQGHYGYSSLYDKPSLTTWLHSGKDWSSLLNSREGASNDSLTSVAKQLSNEFPITPTERLYPDKNLSQAKLYDLLAKTTLASRASSTLAYNSIDEELAMLDALQREIEKSPNQKATLDLIARIQIEEAKLTAYKLKSDAVNSQLTSLQSQQEVSDAQWASNFFKWH</sequence>